<feature type="chain" id="PRO_5021915783" description="Secreted protein" evidence="2">
    <location>
        <begin position="28"/>
        <end position="137"/>
    </location>
</feature>
<feature type="signal peptide" evidence="2">
    <location>
        <begin position="1"/>
        <end position="27"/>
    </location>
</feature>
<evidence type="ECO:0000256" key="1">
    <source>
        <dbReference type="SAM" id="MobiDB-lite"/>
    </source>
</evidence>
<evidence type="ECO:0000256" key="2">
    <source>
        <dbReference type="SAM" id="SignalP"/>
    </source>
</evidence>
<reference evidence="3 4" key="1">
    <citation type="journal article" date="2015" name="Stand. Genomic Sci.">
        <title>Genomic Encyclopedia of Bacterial and Archaeal Type Strains, Phase III: the genomes of soil and plant-associated and newly described type strains.</title>
        <authorList>
            <person name="Whitman W.B."/>
            <person name="Woyke T."/>
            <person name="Klenk H.P."/>
            <person name="Zhou Y."/>
            <person name="Lilburn T.G."/>
            <person name="Beck B.J."/>
            <person name="De Vos P."/>
            <person name="Vandamme P."/>
            <person name="Eisen J.A."/>
            <person name="Garrity G."/>
            <person name="Hugenholtz P."/>
            <person name="Kyrpides N.C."/>
        </authorList>
    </citation>
    <scope>NUCLEOTIDE SEQUENCE [LARGE SCALE GENOMIC DNA]</scope>
    <source>
        <strain evidence="3 4">CGMCC 1.6855</strain>
    </source>
</reference>
<accession>A0A562MJ97</accession>
<dbReference type="Proteomes" id="UP000315908">
    <property type="component" value="Unassembled WGS sequence"/>
</dbReference>
<proteinExistence type="predicted"/>
<dbReference type="AlphaFoldDB" id="A0A562MJ97"/>
<evidence type="ECO:0000313" key="4">
    <source>
        <dbReference type="Proteomes" id="UP000315908"/>
    </source>
</evidence>
<feature type="region of interest" description="Disordered" evidence="1">
    <location>
        <begin position="53"/>
        <end position="74"/>
    </location>
</feature>
<evidence type="ECO:0000313" key="3">
    <source>
        <dbReference type="EMBL" id="TWI20015.1"/>
    </source>
</evidence>
<organism evidence="3 4">
    <name type="scientific">Sphingobacterium siyangense</name>
    <dbReference type="NCBI Taxonomy" id="459529"/>
    <lineage>
        <taxon>Bacteria</taxon>
        <taxon>Pseudomonadati</taxon>
        <taxon>Bacteroidota</taxon>
        <taxon>Sphingobacteriia</taxon>
        <taxon>Sphingobacteriales</taxon>
        <taxon>Sphingobacteriaceae</taxon>
        <taxon>Sphingobacterium</taxon>
    </lineage>
</organism>
<evidence type="ECO:0008006" key="5">
    <source>
        <dbReference type="Google" id="ProtNLM"/>
    </source>
</evidence>
<feature type="region of interest" description="Disordered" evidence="1">
    <location>
        <begin position="88"/>
        <end position="112"/>
    </location>
</feature>
<keyword evidence="2" id="KW-0732">Signal</keyword>
<feature type="compositionally biased region" description="Polar residues" evidence="1">
    <location>
        <begin position="103"/>
        <end position="112"/>
    </location>
</feature>
<dbReference type="EMBL" id="VLKR01000011">
    <property type="protein sequence ID" value="TWI20015.1"/>
    <property type="molecule type" value="Genomic_DNA"/>
</dbReference>
<gene>
    <name evidence="3" type="ORF">IQ31_02455</name>
</gene>
<sequence length="137" mass="14415">MKTLAKRIIGTMSIGVMALGISLSANAQSIQSEKEVKGEKEVKIIAANQVWSYHGTSSDSPTDPSKYSLGPSEECEGAKQTVCQINAPANPSNPSQPDMTALVTPSGSSTPTTIALRISTANSSKTPNETVTDFRPF</sequence>
<name>A0A562MJ97_9SPHI</name>
<feature type="compositionally biased region" description="Polar residues" evidence="1">
    <location>
        <begin position="53"/>
        <end position="65"/>
    </location>
</feature>
<feature type="region of interest" description="Disordered" evidence="1">
    <location>
        <begin position="118"/>
        <end position="137"/>
    </location>
</feature>
<feature type="compositionally biased region" description="Polar residues" evidence="1">
    <location>
        <begin position="118"/>
        <end position="131"/>
    </location>
</feature>
<comment type="caution">
    <text evidence="3">The sequence shown here is derived from an EMBL/GenBank/DDBJ whole genome shotgun (WGS) entry which is preliminary data.</text>
</comment>
<protein>
    <recommendedName>
        <fullName evidence="5">Secreted protein</fullName>
    </recommendedName>
</protein>